<evidence type="ECO:0000256" key="2">
    <source>
        <dbReference type="SAM" id="SignalP"/>
    </source>
</evidence>
<dbReference type="AlphaFoldDB" id="A1ZEF6"/>
<dbReference type="EMBL" id="AAWS01000003">
    <property type="protein sequence ID" value="EAY31464.1"/>
    <property type="molecule type" value="Genomic_DNA"/>
</dbReference>
<gene>
    <name evidence="3" type="ORF">M23134_04297</name>
</gene>
<evidence type="ECO:0000256" key="1">
    <source>
        <dbReference type="SAM" id="MobiDB-lite"/>
    </source>
</evidence>
<feature type="region of interest" description="Disordered" evidence="1">
    <location>
        <begin position="25"/>
        <end position="56"/>
    </location>
</feature>
<organism evidence="3 4">
    <name type="scientific">Microscilla marina ATCC 23134</name>
    <dbReference type="NCBI Taxonomy" id="313606"/>
    <lineage>
        <taxon>Bacteria</taxon>
        <taxon>Pseudomonadati</taxon>
        <taxon>Bacteroidota</taxon>
        <taxon>Cytophagia</taxon>
        <taxon>Cytophagales</taxon>
        <taxon>Microscillaceae</taxon>
        <taxon>Microscilla</taxon>
    </lineage>
</organism>
<dbReference type="Proteomes" id="UP000004095">
    <property type="component" value="Unassembled WGS sequence"/>
</dbReference>
<name>A1ZEF6_MICM2</name>
<dbReference type="RefSeq" id="WP_002694047.1">
    <property type="nucleotide sequence ID" value="NZ_AAWS01000003.1"/>
</dbReference>
<comment type="caution">
    <text evidence="3">The sequence shown here is derived from an EMBL/GenBank/DDBJ whole genome shotgun (WGS) entry which is preliminary data.</text>
</comment>
<protein>
    <submittedName>
        <fullName evidence="3">Lipoprotein, putative</fullName>
    </submittedName>
</protein>
<proteinExistence type="predicted"/>
<feature type="compositionally biased region" description="Basic and acidic residues" evidence="1">
    <location>
        <begin position="39"/>
        <end position="52"/>
    </location>
</feature>
<feature type="chain" id="PRO_5002642117" evidence="2">
    <location>
        <begin position="22"/>
        <end position="407"/>
    </location>
</feature>
<evidence type="ECO:0000313" key="3">
    <source>
        <dbReference type="EMBL" id="EAY31464.1"/>
    </source>
</evidence>
<sequence>MKLLNKYITLALLISLLGLGACGGKGENKENSNATDTSKTTKKDSAKTDTKQPEVTTNVKPDAALTAKAHLMAGIELDDKGGMDELFATSEAQEHFKLLNKSWQQLEDNRLSKIRPWRDKEIGHINKEKHNLFYPFSGPDFLNAFLYFPNCDNYIMFGLEPIGELPKFDIKDKKFLKNYLYRSREALAELLKRNYFITSFMSGDLNTATMKGVLPLMAIFLSRTGSKIVKIERIVFDTNGNRKIVPVTVPTDKNRTLLHIEFLAKGKANSQHIYYFGSDIQEKYVKQKKHFIDFIKSFDNKVTLTKSASYLPHYEIFTTIRNIILDESSAVLQDDTGVPYRYYKERGWNVQLYGKYARPVADFKSGYQPALRDAFKTGNTVKKLDFTYGYHWKTDNTSLLFCQKPKK</sequence>
<keyword evidence="4" id="KW-1185">Reference proteome</keyword>
<keyword evidence="3" id="KW-0449">Lipoprotein</keyword>
<evidence type="ECO:0000313" key="4">
    <source>
        <dbReference type="Proteomes" id="UP000004095"/>
    </source>
</evidence>
<accession>A1ZEF6</accession>
<reference evidence="3 4" key="1">
    <citation type="submission" date="2007-01" db="EMBL/GenBank/DDBJ databases">
        <authorList>
            <person name="Haygood M."/>
            <person name="Podell S."/>
            <person name="Anderson C."/>
            <person name="Hopkinson B."/>
            <person name="Roe K."/>
            <person name="Barbeau K."/>
            <person name="Gaasterland T."/>
            <person name="Ferriera S."/>
            <person name="Johnson J."/>
            <person name="Kravitz S."/>
            <person name="Beeson K."/>
            <person name="Sutton G."/>
            <person name="Rogers Y.-H."/>
            <person name="Friedman R."/>
            <person name="Frazier M."/>
            <person name="Venter J.C."/>
        </authorList>
    </citation>
    <scope>NUCLEOTIDE SEQUENCE [LARGE SCALE GENOMIC DNA]</scope>
    <source>
        <strain evidence="3 4">ATCC 23134</strain>
    </source>
</reference>
<feature type="signal peptide" evidence="2">
    <location>
        <begin position="1"/>
        <end position="21"/>
    </location>
</feature>
<dbReference type="eggNOG" id="ENOG502Z8XX">
    <property type="taxonomic scope" value="Bacteria"/>
</dbReference>
<dbReference type="PROSITE" id="PS51257">
    <property type="entry name" value="PROKAR_LIPOPROTEIN"/>
    <property type="match status" value="1"/>
</dbReference>
<keyword evidence="2" id="KW-0732">Signal</keyword>
<dbReference type="OrthoDB" id="977906at2"/>